<keyword evidence="2" id="KW-1185">Reference proteome</keyword>
<accession>A0A3Q7H686</accession>
<dbReference type="InParanoid" id="A0A3Q7H686"/>
<protein>
    <submittedName>
        <fullName evidence="1">Uncharacterized protein</fullName>
    </submittedName>
</protein>
<sequence length="72" mass="8275">MNRRTRCGSNSHLCSLYLLQGMVCPVHDWLMMILNSICKILRLTRRTLSPFFLLPSSPTSTNPKIISRSTCY</sequence>
<proteinExistence type="predicted"/>
<dbReference type="Gramene" id="Solyc07g018020.1.1">
    <property type="protein sequence ID" value="Solyc07g018020.1.1.1"/>
    <property type="gene ID" value="Solyc07g018020.1"/>
</dbReference>
<dbReference type="EnsemblPlants" id="Solyc07g018020.1.1">
    <property type="protein sequence ID" value="Solyc07g018020.1.1.1"/>
    <property type="gene ID" value="Solyc07g018020.1"/>
</dbReference>
<reference evidence="1" key="1">
    <citation type="journal article" date="2012" name="Nature">
        <title>The tomato genome sequence provides insights into fleshy fruit evolution.</title>
        <authorList>
            <consortium name="Tomato Genome Consortium"/>
        </authorList>
    </citation>
    <scope>NUCLEOTIDE SEQUENCE [LARGE SCALE GENOMIC DNA]</scope>
    <source>
        <strain evidence="1">cv. Heinz 1706</strain>
    </source>
</reference>
<name>A0A3Q7H686_SOLLC</name>
<dbReference type="AlphaFoldDB" id="A0A3Q7H686"/>
<organism evidence="1">
    <name type="scientific">Solanum lycopersicum</name>
    <name type="common">Tomato</name>
    <name type="synonym">Lycopersicon esculentum</name>
    <dbReference type="NCBI Taxonomy" id="4081"/>
    <lineage>
        <taxon>Eukaryota</taxon>
        <taxon>Viridiplantae</taxon>
        <taxon>Streptophyta</taxon>
        <taxon>Embryophyta</taxon>
        <taxon>Tracheophyta</taxon>
        <taxon>Spermatophyta</taxon>
        <taxon>Magnoliopsida</taxon>
        <taxon>eudicotyledons</taxon>
        <taxon>Gunneridae</taxon>
        <taxon>Pentapetalae</taxon>
        <taxon>asterids</taxon>
        <taxon>lamiids</taxon>
        <taxon>Solanales</taxon>
        <taxon>Solanaceae</taxon>
        <taxon>Solanoideae</taxon>
        <taxon>Solaneae</taxon>
        <taxon>Solanum</taxon>
        <taxon>Solanum subgen. Lycopersicon</taxon>
    </lineage>
</organism>
<evidence type="ECO:0000313" key="2">
    <source>
        <dbReference type="Proteomes" id="UP000004994"/>
    </source>
</evidence>
<dbReference type="Proteomes" id="UP000004994">
    <property type="component" value="Chromosome 7"/>
</dbReference>
<reference evidence="1" key="2">
    <citation type="submission" date="2019-01" db="UniProtKB">
        <authorList>
            <consortium name="EnsemblPlants"/>
        </authorList>
    </citation>
    <scope>IDENTIFICATION</scope>
    <source>
        <strain evidence="1">cv. Heinz 1706</strain>
    </source>
</reference>
<dbReference type="PaxDb" id="4081-Solyc07g018020.1.1"/>
<evidence type="ECO:0000313" key="1">
    <source>
        <dbReference type="EnsemblPlants" id="Solyc07g018020.1.1.1"/>
    </source>
</evidence>